<dbReference type="AlphaFoldDB" id="A0A6G4WTB6"/>
<sequence length="216" mass="24205">MNGHTKAATRARLLGKLVRGRANGHPRRRALLAAARHLHDTAANFLDAADTEKMPETADASIRAAYRALMRPGTGVPLALLHYVSDPVTGYRTELPELDLIHPTFRYRARELRARHLYVIEMGHLDSHDEDVVLAALGALCDLHREWDQLTEDARDELRRDRTRPVVYRAHDGQRSAEHLRGHLTVLDGVRVIASLDVPEHTAPGDIWQLINQAAA</sequence>
<organism evidence="1 2">
    <name type="scientific">Streptomyces boncukensis</name>
    <dbReference type="NCBI Taxonomy" id="2711219"/>
    <lineage>
        <taxon>Bacteria</taxon>
        <taxon>Bacillati</taxon>
        <taxon>Actinomycetota</taxon>
        <taxon>Actinomycetes</taxon>
        <taxon>Kitasatosporales</taxon>
        <taxon>Streptomycetaceae</taxon>
        <taxon>Streptomyces</taxon>
    </lineage>
</organism>
<evidence type="ECO:0000313" key="1">
    <source>
        <dbReference type="EMBL" id="NGO67867.1"/>
    </source>
</evidence>
<dbReference type="EMBL" id="JAAKZZ010000034">
    <property type="protein sequence ID" value="NGO67867.1"/>
    <property type="molecule type" value="Genomic_DNA"/>
</dbReference>
<protein>
    <submittedName>
        <fullName evidence="1">Uncharacterized protein</fullName>
    </submittedName>
</protein>
<name>A0A6G4WTB6_9ACTN</name>
<proteinExistence type="predicted"/>
<reference evidence="1 2" key="1">
    <citation type="submission" date="2020-02" db="EMBL/GenBank/DDBJ databases">
        <title>Whole-genome analyses of novel actinobacteria.</title>
        <authorList>
            <person name="Sahin N."/>
            <person name="Tatar D."/>
        </authorList>
    </citation>
    <scope>NUCLEOTIDE SEQUENCE [LARGE SCALE GENOMIC DNA]</scope>
    <source>
        <strain evidence="1 2">SB3404</strain>
    </source>
</reference>
<keyword evidence="2" id="KW-1185">Reference proteome</keyword>
<gene>
    <name evidence="1" type="ORF">G5C65_05750</name>
</gene>
<dbReference type="Proteomes" id="UP000477722">
    <property type="component" value="Unassembled WGS sequence"/>
</dbReference>
<evidence type="ECO:0000313" key="2">
    <source>
        <dbReference type="Proteomes" id="UP000477722"/>
    </source>
</evidence>
<accession>A0A6G4WTB6</accession>
<comment type="caution">
    <text evidence="1">The sequence shown here is derived from an EMBL/GenBank/DDBJ whole genome shotgun (WGS) entry which is preliminary data.</text>
</comment>
<dbReference type="RefSeq" id="WP_165297523.1">
    <property type="nucleotide sequence ID" value="NZ_JAAKZZ010000034.1"/>
</dbReference>